<sequence>MVCFFFSCLGQQSFQQLEIPKKDYLTTKRLPFVANTCDRMTIFSNNLLERTIWIQIWENGEYRIAFLNDEPFDAIEDLKIYQSHDYLWTLSFVPLFAGYYCNQYHLTGYLLYFDADSKQKLKTKLEEEKKKTNPNLPIMAFREYSLMDERILSQKKEELKKIYKEREYYKYINPLSKPKIWDPKSKSDLTFISNDQLIDYCLEFPYECVTDSNYLSEIQFRKNPREKQKTNASPSDFSSSLLTKIQKTTDKINFGCYCRKIPDLSIYSSCPIDQFGLDSVCKNKNDCLEKTNVENQKLCHNKFKEELSILMKTKESKDTIHHGQDNFERMIFYTKKLWALEMLEGQKE</sequence>
<dbReference type="Proteomes" id="UP000297940">
    <property type="component" value="Unassembled WGS sequence"/>
</dbReference>
<keyword evidence="2" id="KW-1185">Reference proteome</keyword>
<organism evidence="1 2">
    <name type="scientific">Leptospira mtsangambouensis</name>
    <dbReference type="NCBI Taxonomy" id="2484912"/>
    <lineage>
        <taxon>Bacteria</taxon>
        <taxon>Pseudomonadati</taxon>
        <taxon>Spirochaetota</taxon>
        <taxon>Spirochaetia</taxon>
        <taxon>Leptospirales</taxon>
        <taxon>Leptospiraceae</taxon>
        <taxon>Leptospira</taxon>
    </lineage>
</organism>
<name>A0ABY2P199_9LEPT</name>
<evidence type="ECO:0008006" key="3">
    <source>
        <dbReference type="Google" id="ProtNLM"/>
    </source>
</evidence>
<evidence type="ECO:0000313" key="1">
    <source>
        <dbReference type="EMBL" id="TGM78430.1"/>
    </source>
</evidence>
<dbReference type="EMBL" id="RQHK01000003">
    <property type="protein sequence ID" value="TGM78430.1"/>
    <property type="molecule type" value="Genomic_DNA"/>
</dbReference>
<reference evidence="2" key="1">
    <citation type="journal article" date="2019" name="PLoS Negl. Trop. Dis.">
        <title>Revisiting the worldwide diversity of Leptospira species in the environment.</title>
        <authorList>
            <person name="Vincent A.T."/>
            <person name="Schiettekatte O."/>
            <person name="Bourhy P."/>
            <person name="Veyrier F.J."/>
            <person name="Picardeau M."/>
        </authorList>
    </citation>
    <scope>NUCLEOTIDE SEQUENCE [LARGE SCALE GENOMIC DNA]</scope>
    <source>
        <strain evidence="2">201601298</strain>
    </source>
</reference>
<accession>A0ABY2P199</accession>
<gene>
    <name evidence="1" type="ORF">EHR01_07640</name>
</gene>
<comment type="caution">
    <text evidence="1">The sequence shown here is derived from an EMBL/GenBank/DDBJ whole genome shotgun (WGS) entry which is preliminary data.</text>
</comment>
<proteinExistence type="predicted"/>
<protein>
    <recommendedName>
        <fullName evidence="3">Lipoprotein</fullName>
    </recommendedName>
</protein>
<evidence type="ECO:0000313" key="2">
    <source>
        <dbReference type="Proteomes" id="UP000297940"/>
    </source>
</evidence>